<dbReference type="GO" id="GO:0005829">
    <property type="term" value="C:cytosol"/>
    <property type="evidence" value="ECO:0007669"/>
    <property type="project" value="TreeGrafter"/>
</dbReference>
<dbReference type="EC" id="5.3.1.9" evidence="8"/>
<dbReference type="Gene3D" id="3.40.50.10490">
    <property type="entry name" value="Glucose-6-phosphate isomerase like protein, domain 1"/>
    <property type="match status" value="2"/>
</dbReference>
<dbReference type="SUPFAM" id="SSF53697">
    <property type="entry name" value="SIS domain"/>
    <property type="match status" value="1"/>
</dbReference>
<evidence type="ECO:0000256" key="3">
    <source>
        <dbReference type="ARBA" id="ARBA00022432"/>
    </source>
</evidence>
<dbReference type="GO" id="GO:0006094">
    <property type="term" value="P:gluconeogenesis"/>
    <property type="evidence" value="ECO:0007669"/>
    <property type="project" value="UniProtKB-UniRule"/>
</dbReference>
<evidence type="ECO:0000256" key="5">
    <source>
        <dbReference type="ARBA" id="ARBA00023152"/>
    </source>
</evidence>
<gene>
    <name evidence="8" type="primary">pgi</name>
    <name evidence="10" type="ORF">FJZ00_11880</name>
</gene>
<evidence type="ECO:0000256" key="4">
    <source>
        <dbReference type="ARBA" id="ARBA00022490"/>
    </source>
</evidence>
<sequence length="488" mass="53705">MARIRANTLPKAPARRVGKADVRLDFNAMLPDVVGRAGIAPAEIALLRPRLEEAHRAIVERTGAGKDFLGFLDLPFQPDEAVDRVQRTADRLAELGDRHVVLGIGGSYLGARAILDALANPYRNEQTRAERNGRPRIYYEGNNLDPDALRSLLDLLPSSRATTRSVEGDFTVNVISKSGTTLETAVGFRMLRQRLAQVYGRDYARRIVATTDAARGLLHDQAAKEGYETFVIPDDVGGRFSVMTPVGLLPAAIAGIDIKSLIAGARAMAERCSTTAISRNPALMYAALQHLSYRAGRGVSVMMSWGKALEGLAMWYDQLCAESLGKQDVGRIPLASVGTRDLHSRGQELQQGPRNTVVTHLVVDRYPGDQVVCWDAEDRDKLNYVAGKTVGQMLQGAQEATQYAYSRDRRPSMTLRFPELSAYTLGQAFYMLELATVAEGYLLGINPLDQPGVEDYKKFMFALLGRSDMATWKREFDARPKGDPAYIV</sequence>
<dbReference type="Proteomes" id="UP000703893">
    <property type="component" value="Unassembled WGS sequence"/>
</dbReference>
<evidence type="ECO:0000256" key="8">
    <source>
        <dbReference type="HAMAP-Rule" id="MF_00473"/>
    </source>
</evidence>
<comment type="function">
    <text evidence="8">Catalyzes the reversible isomerization of glucose-6-phosphate to fructose-6-phosphate.</text>
</comment>
<dbReference type="PROSITE" id="PS00765">
    <property type="entry name" value="P_GLUCOSE_ISOMERASE_1"/>
    <property type="match status" value="1"/>
</dbReference>
<dbReference type="Pfam" id="PF00342">
    <property type="entry name" value="PGI"/>
    <property type="match status" value="2"/>
</dbReference>
<evidence type="ECO:0000256" key="6">
    <source>
        <dbReference type="ARBA" id="ARBA00023235"/>
    </source>
</evidence>
<dbReference type="GO" id="GO:0004347">
    <property type="term" value="F:glucose-6-phosphate isomerase activity"/>
    <property type="evidence" value="ECO:0007669"/>
    <property type="project" value="UniProtKB-UniRule"/>
</dbReference>
<accession>A0A937X4D8</accession>
<dbReference type="FunFam" id="3.40.50.10490:FF:000016">
    <property type="entry name" value="Glucose-6-phosphate isomerase"/>
    <property type="match status" value="1"/>
</dbReference>
<comment type="similarity">
    <text evidence="2 8 9">Belongs to the GPI family.</text>
</comment>
<name>A0A937X4D8_9BACT</name>
<feature type="active site" evidence="8">
    <location>
        <position position="343"/>
    </location>
</feature>
<keyword evidence="3 8" id="KW-0312">Gluconeogenesis</keyword>
<dbReference type="EMBL" id="VGJX01000746">
    <property type="protein sequence ID" value="MBM3275846.1"/>
    <property type="molecule type" value="Genomic_DNA"/>
</dbReference>
<dbReference type="InterPro" id="IPR035476">
    <property type="entry name" value="SIS_PGI_1"/>
</dbReference>
<comment type="pathway">
    <text evidence="1 8 9">Carbohydrate degradation; glycolysis; D-glyceraldehyde 3-phosphate and glycerone phosphate from D-glucose: step 2/4.</text>
</comment>
<feature type="active site" description="Proton donor" evidence="8">
    <location>
        <position position="322"/>
    </location>
</feature>
<comment type="pathway">
    <text evidence="8">Carbohydrate biosynthesis; gluconeogenesis.</text>
</comment>
<dbReference type="CDD" id="cd05015">
    <property type="entry name" value="SIS_PGI_1"/>
    <property type="match status" value="1"/>
</dbReference>
<proteinExistence type="inferred from homology"/>
<evidence type="ECO:0000256" key="1">
    <source>
        <dbReference type="ARBA" id="ARBA00004926"/>
    </source>
</evidence>
<comment type="caution">
    <text evidence="10">The sequence shown here is derived from an EMBL/GenBank/DDBJ whole genome shotgun (WGS) entry which is preliminary data.</text>
</comment>
<dbReference type="PANTHER" id="PTHR11469:SF1">
    <property type="entry name" value="GLUCOSE-6-PHOSPHATE ISOMERASE"/>
    <property type="match status" value="1"/>
</dbReference>
<comment type="subcellular location">
    <subcellularLocation>
        <location evidence="8">Cytoplasm</location>
    </subcellularLocation>
</comment>
<protein>
    <recommendedName>
        <fullName evidence="8">Glucose-6-phosphate isomerase</fullName>
        <shortName evidence="8">GPI</shortName>
        <ecNumber evidence="8">5.3.1.9</ecNumber>
    </recommendedName>
    <alternativeName>
        <fullName evidence="8">Phosphoglucose isomerase</fullName>
        <shortName evidence="8">PGI</shortName>
    </alternativeName>
    <alternativeName>
        <fullName evidence="8">Phosphohexose isomerase</fullName>
        <shortName evidence="8">PHI</shortName>
    </alternativeName>
</protein>
<keyword evidence="5 8" id="KW-0324">Glycolysis</keyword>
<evidence type="ECO:0000256" key="2">
    <source>
        <dbReference type="ARBA" id="ARBA00006604"/>
    </source>
</evidence>
<evidence type="ECO:0000313" key="11">
    <source>
        <dbReference type="Proteomes" id="UP000703893"/>
    </source>
</evidence>
<keyword evidence="6 8" id="KW-0413">Isomerase</keyword>
<dbReference type="GO" id="GO:0051156">
    <property type="term" value="P:glucose 6-phosphate metabolic process"/>
    <property type="evidence" value="ECO:0007669"/>
    <property type="project" value="TreeGrafter"/>
</dbReference>
<keyword evidence="4 8" id="KW-0963">Cytoplasm</keyword>
<dbReference type="PRINTS" id="PR00662">
    <property type="entry name" value="G6PISOMERASE"/>
</dbReference>
<dbReference type="PANTHER" id="PTHR11469">
    <property type="entry name" value="GLUCOSE-6-PHOSPHATE ISOMERASE"/>
    <property type="match status" value="1"/>
</dbReference>
<dbReference type="GO" id="GO:0048029">
    <property type="term" value="F:monosaccharide binding"/>
    <property type="evidence" value="ECO:0007669"/>
    <property type="project" value="TreeGrafter"/>
</dbReference>
<dbReference type="InterPro" id="IPR001672">
    <property type="entry name" value="G6P_Isomerase"/>
</dbReference>
<organism evidence="10 11">
    <name type="scientific">Candidatus Tanganyikabacteria bacterium</name>
    <dbReference type="NCBI Taxonomy" id="2961651"/>
    <lineage>
        <taxon>Bacteria</taxon>
        <taxon>Bacillati</taxon>
        <taxon>Candidatus Sericytochromatia</taxon>
        <taxon>Candidatus Tanganyikabacteria</taxon>
    </lineage>
</organism>
<dbReference type="AlphaFoldDB" id="A0A937X4D8"/>
<dbReference type="GO" id="GO:0097367">
    <property type="term" value="F:carbohydrate derivative binding"/>
    <property type="evidence" value="ECO:0007669"/>
    <property type="project" value="InterPro"/>
</dbReference>
<evidence type="ECO:0000256" key="7">
    <source>
        <dbReference type="ARBA" id="ARBA00029321"/>
    </source>
</evidence>
<dbReference type="CDD" id="cd05016">
    <property type="entry name" value="SIS_PGI_2"/>
    <property type="match status" value="1"/>
</dbReference>
<dbReference type="InterPro" id="IPR046348">
    <property type="entry name" value="SIS_dom_sf"/>
</dbReference>
<dbReference type="HAMAP" id="MF_00473">
    <property type="entry name" value="G6P_isomerase"/>
    <property type="match status" value="1"/>
</dbReference>
<dbReference type="PROSITE" id="PS51463">
    <property type="entry name" value="P_GLUCOSE_ISOMERASE_3"/>
    <property type="match status" value="1"/>
</dbReference>
<dbReference type="InterPro" id="IPR035482">
    <property type="entry name" value="SIS_PGI_2"/>
</dbReference>
<dbReference type="InterPro" id="IPR018189">
    <property type="entry name" value="Phosphoglucose_isomerase_CS"/>
</dbReference>
<comment type="catalytic activity">
    <reaction evidence="7 8 9">
        <text>alpha-D-glucose 6-phosphate = beta-D-fructose 6-phosphate</text>
        <dbReference type="Rhea" id="RHEA:11816"/>
        <dbReference type="ChEBI" id="CHEBI:57634"/>
        <dbReference type="ChEBI" id="CHEBI:58225"/>
        <dbReference type="EC" id="5.3.1.9"/>
    </reaction>
</comment>
<evidence type="ECO:0000313" key="10">
    <source>
        <dbReference type="EMBL" id="MBM3275846.1"/>
    </source>
</evidence>
<dbReference type="GO" id="GO:0006096">
    <property type="term" value="P:glycolytic process"/>
    <property type="evidence" value="ECO:0007669"/>
    <property type="project" value="UniProtKB-UniRule"/>
</dbReference>
<reference evidence="10 11" key="1">
    <citation type="submission" date="2019-03" db="EMBL/GenBank/DDBJ databases">
        <title>Lake Tanganyika Metagenome-Assembled Genomes (MAGs).</title>
        <authorList>
            <person name="Tran P."/>
        </authorList>
    </citation>
    <scope>NUCLEOTIDE SEQUENCE [LARGE SCALE GENOMIC DNA]</scope>
    <source>
        <strain evidence="10">K_DeepCast_65m_m2_236</strain>
    </source>
</reference>
<evidence type="ECO:0000256" key="9">
    <source>
        <dbReference type="RuleBase" id="RU000612"/>
    </source>
</evidence>
<feature type="active site" evidence="8">
    <location>
        <position position="457"/>
    </location>
</feature>